<dbReference type="EMBL" id="BMVW01000003">
    <property type="protein sequence ID" value="GGZ03700.1"/>
    <property type="molecule type" value="Genomic_DNA"/>
</dbReference>
<dbReference type="PANTHER" id="PTHR46696">
    <property type="entry name" value="P450, PUTATIVE (EUROFUNG)-RELATED"/>
    <property type="match status" value="1"/>
</dbReference>
<reference evidence="3" key="1">
    <citation type="journal article" date="2014" name="Int. J. Syst. Evol. Microbiol.">
        <title>Complete genome sequence of Corynebacterium casei LMG S-19264T (=DSM 44701T), isolated from a smear-ripened cheese.</title>
        <authorList>
            <consortium name="US DOE Joint Genome Institute (JGI-PGF)"/>
            <person name="Walter F."/>
            <person name="Albersmeier A."/>
            <person name="Kalinowski J."/>
            <person name="Ruckert C."/>
        </authorList>
    </citation>
    <scope>NUCLEOTIDE SEQUENCE</scope>
    <source>
        <strain evidence="3">JCM 4815</strain>
    </source>
</reference>
<protein>
    <recommendedName>
        <fullName evidence="5">Cytochrome P450</fullName>
    </recommendedName>
</protein>
<dbReference type="SUPFAM" id="SSF48264">
    <property type="entry name" value="Cytochrome P450"/>
    <property type="match status" value="1"/>
</dbReference>
<dbReference type="RefSeq" id="WP_189857966.1">
    <property type="nucleotide sequence ID" value="NZ_BMVW01000003.1"/>
</dbReference>
<dbReference type="InterPro" id="IPR036396">
    <property type="entry name" value="Cyt_P450_sf"/>
</dbReference>
<dbReference type="Gene3D" id="1.10.630.10">
    <property type="entry name" value="Cytochrome P450"/>
    <property type="match status" value="1"/>
</dbReference>
<accession>A0A918PEP3</accession>
<evidence type="ECO:0000313" key="3">
    <source>
        <dbReference type="EMBL" id="GGZ03700.1"/>
    </source>
</evidence>
<keyword evidence="4" id="KW-1185">Reference proteome</keyword>
<evidence type="ECO:0008006" key="5">
    <source>
        <dbReference type="Google" id="ProtNLM"/>
    </source>
</evidence>
<dbReference type="Proteomes" id="UP000622166">
    <property type="component" value="Unassembled WGS sequence"/>
</dbReference>
<reference evidence="3" key="2">
    <citation type="submission" date="2020-09" db="EMBL/GenBank/DDBJ databases">
        <authorList>
            <person name="Sun Q."/>
            <person name="Ohkuma M."/>
        </authorList>
    </citation>
    <scope>NUCLEOTIDE SEQUENCE</scope>
    <source>
        <strain evidence="3">JCM 4815</strain>
    </source>
</reference>
<sequence>MRSSDHPRYAELRDRPLARVRMPYGDEAWPATRHADVRTVLSDPRVSRAASVGRNCPRMEPETGDHGRLIELDPPEHTRLRSVPAMDFTARRIERLRARARQIADGGTRPVGGVGTVA</sequence>
<evidence type="ECO:0000313" key="4">
    <source>
        <dbReference type="Proteomes" id="UP000622166"/>
    </source>
</evidence>
<comment type="similarity">
    <text evidence="1">Belongs to the cytochrome P450 family.</text>
</comment>
<organism evidence="3 4">
    <name type="scientific">Streptomyces poonensis</name>
    <dbReference type="NCBI Taxonomy" id="68255"/>
    <lineage>
        <taxon>Bacteria</taxon>
        <taxon>Bacillati</taxon>
        <taxon>Actinomycetota</taxon>
        <taxon>Actinomycetes</taxon>
        <taxon>Kitasatosporales</taxon>
        <taxon>Streptomycetaceae</taxon>
        <taxon>Streptomyces</taxon>
    </lineage>
</organism>
<dbReference type="PANTHER" id="PTHR46696:SF1">
    <property type="entry name" value="CYTOCHROME P450 YJIB-RELATED"/>
    <property type="match status" value="1"/>
</dbReference>
<proteinExistence type="inferred from homology"/>
<dbReference type="GO" id="GO:0016705">
    <property type="term" value="F:oxidoreductase activity, acting on paired donors, with incorporation or reduction of molecular oxygen"/>
    <property type="evidence" value="ECO:0007669"/>
    <property type="project" value="InterPro"/>
</dbReference>
<evidence type="ECO:0000256" key="2">
    <source>
        <dbReference type="SAM" id="MobiDB-lite"/>
    </source>
</evidence>
<dbReference type="GO" id="GO:0020037">
    <property type="term" value="F:heme binding"/>
    <property type="evidence" value="ECO:0007669"/>
    <property type="project" value="InterPro"/>
</dbReference>
<dbReference type="AlphaFoldDB" id="A0A918PEP3"/>
<comment type="caution">
    <text evidence="3">The sequence shown here is derived from an EMBL/GenBank/DDBJ whole genome shotgun (WGS) entry which is preliminary data.</text>
</comment>
<gene>
    <name evidence="3" type="ORF">GCM10010365_23240</name>
</gene>
<dbReference type="GO" id="GO:0004497">
    <property type="term" value="F:monooxygenase activity"/>
    <property type="evidence" value="ECO:0007669"/>
    <property type="project" value="InterPro"/>
</dbReference>
<feature type="compositionally biased region" description="Basic and acidic residues" evidence="2">
    <location>
        <begin position="57"/>
        <end position="73"/>
    </location>
</feature>
<dbReference type="GO" id="GO:0005506">
    <property type="term" value="F:iron ion binding"/>
    <property type="evidence" value="ECO:0007669"/>
    <property type="project" value="InterPro"/>
</dbReference>
<evidence type="ECO:0000256" key="1">
    <source>
        <dbReference type="ARBA" id="ARBA00010617"/>
    </source>
</evidence>
<name>A0A918PEP3_9ACTN</name>
<feature type="region of interest" description="Disordered" evidence="2">
    <location>
        <begin position="47"/>
        <end position="73"/>
    </location>
</feature>